<reference evidence="2 3" key="1">
    <citation type="submission" date="2019-06" db="EMBL/GenBank/DDBJ databases">
        <authorList>
            <person name="Broberg M."/>
        </authorList>
    </citation>
    <scope>NUCLEOTIDE SEQUENCE [LARGE SCALE GENOMIC DNA]</scope>
</reference>
<evidence type="ECO:0000313" key="3">
    <source>
        <dbReference type="Proteomes" id="UP000766486"/>
    </source>
</evidence>
<feature type="coiled-coil region" evidence="1">
    <location>
        <begin position="217"/>
        <end position="256"/>
    </location>
</feature>
<keyword evidence="3" id="KW-1185">Reference proteome</keyword>
<proteinExistence type="predicted"/>
<gene>
    <name evidence="2" type="ORF">CLO192961_LOCUS462926</name>
</gene>
<name>A0ABY6V0A7_BIOOC</name>
<sequence length="276" mass="32455">MHSQSQSSFFAKLPPEVRAQIQVEYLAEYLRQTAVDRQRSSPSHRYWIFSAPISNLSLSCKRMFKELRQSHEPVGVSRRFALFLVMGSAQRVSVCEGKSFEWDLVRHVRFVNEMDRLSNDVWESYYLTQDFLRMLREATKLAELELEWNPRMSILLGDGYVSHEAVLRDMIKGIRSSTALRTLRLRGHFPRVLTKPEPDTLPGVVTIVEPVIMWPKREEEEVDKEEARRKKMQSIAEQKARLVAQAEERVRAEEARAHPTRWQRFQRKLDSWKGKI</sequence>
<organism evidence="2 3">
    <name type="scientific">Bionectria ochroleuca</name>
    <name type="common">Gliocladium roseum</name>
    <dbReference type="NCBI Taxonomy" id="29856"/>
    <lineage>
        <taxon>Eukaryota</taxon>
        <taxon>Fungi</taxon>
        <taxon>Dikarya</taxon>
        <taxon>Ascomycota</taxon>
        <taxon>Pezizomycotina</taxon>
        <taxon>Sordariomycetes</taxon>
        <taxon>Hypocreomycetidae</taxon>
        <taxon>Hypocreales</taxon>
        <taxon>Bionectriaceae</taxon>
        <taxon>Clonostachys</taxon>
    </lineage>
</organism>
<evidence type="ECO:0000256" key="1">
    <source>
        <dbReference type="SAM" id="Coils"/>
    </source>
</evidence>
<dbReference type="EMBL" id="CABFNS010000936">
    <property type="protein sequence ID" value="VUC37160.1"/>
    <property type="molecule type" value="Genomic_DNA"/>
</dbReference>
<keyword evidence="1" id="KW-0175">Coiled coil</keyword>
<accession>A0ABY6V0A7</accession>
<comment type="caution">
    <text evidence="2">The sequence shown here is derived from an EMBL/GenBank/DDBJ whole genome shotgun (WGS) entry which is preliminary data.</text>
</comment>
<evidence type="ECO:0000313" key="2">
    <source>
        <dbReference type="EMBL" id="VUC37160.1"/>
    </source>
</evidence>
<dbReference type="Proteomes" id="UP000766486">
    <property type="component" value="Unassembled WGS sequence"/>
</dbReference>
<protein>
    <submittedName>
        <fullName evidence="2">Uncharacterized protein</fullName>
    </submittedName>
</protein>